<name>A0A1G2R311_9BACT</name>
<comment type="caution">
    <text evidence="1">The sequence shown here is derived from an EMBL/GenBank/DDBJ whole genome shotgun (WGS) entry which is preliminary data.</text>
</comment>
<dbReference type="STRING" id="1802451.A3C82_02425"/>
<dbReference type="Proteomes" id="UP000176901">
    <property type="component" value="Unassembled WGS sequence"/>
</dbReference>
<protein>
    <recommendedName>
        <fullName evidence="3">HIT domain-containing protein</fullName>
    </recommendedName>
</protein>
<accession>A0A1G2R311</accession>
<evidence type="ECO:0000313" key="2">
    <source>
        <dbReference type="Proteomes" id="UP000176901"/>
    </source>
</evidence>
<sequence length="116" mass="13587">MARLRTQESEERYKKLIAAGYLNGACKLCEAPSIKDFEHWRIIRNDFPYDLIARVHDMIVPKRHVQEGDLSEEEKEEYNEIKTSYVEGAYELIIEPTAKFKSIPGHFHLHLIIAKD</sequence>
<dbReference type="Gene3D" id="3.30.428.10">
    <property type="entry name" value="HIT-like"/>
    <property type="match status" value="1"/>
</dbReference>
<dbReference type="InterPro" id="IPR036265">
    <property type="entry name" value="HIT-like_sf"/>
</dbReference>
<organism evidence="1 2">
    <name type="scientific">Candidatus Wildermuthbacteria bacterium RIFCSPHIGHO2_02_FULL_47_12</name>
    <dbReference type="NCBI Taxonomy" id="1802451"/>
    <lineage>
        <taxon>Bacteria</taxon>
        <taxon>Candidatus Wildermuthiibacteriota</taxon>
    </lineage>
</organism>
<dbReference type="SUPFAM" id="SSF54197">
    <property type="entry name" value="HIT-like"/>
    <property type="match status" value="1"/>
</dbReference>
<gene>
    <name evidence="1" type="ORF">A3C82_02425</name>
</gene>
<proteinExistence type="predicted"/>
<reference evidence="1 2" key="1">
    <citation type="journal article" date="2016" name="Nat. Commun.">
        <title>Thousands of microbial genomes shed light on interconnected biogeochemical processes in an aquifer system.</title>
        <authorList>
            <person name="Anantharaman K."/>
            <person name="Brown C.T."/>
            <person name="Hug L.A."/>
            <person name="Sharon I."/>
            <person name="Castelle C.J."/>
            <person name="Probst A.J."/>
            <person name="Thomas B.C."/>
            <person name="Singh A."/>
            <person name="Wilkins M.J."/>
            <person name="Karaoz U."/>
            <person name="Brodie E.L."/>
            <person name="Williams K.H."/>
            <person name="Hubbard S.S."/>
            <person name="Banfield J.F."/>
        </authorList>
    </citation>
    <scope>NUCLEOTIDE SEQUENCE [LARGE SCALE GENOMIC DNA]</scope>
</reference>
<evidence type="ECO:0000313" key="1">
    <source>
        <dbReference type="EMBL" id="OHA67087.1"/>
    </source>
</evidence>
<dbReference type="EMBL" id="MHTW01000018">
    <property type="protein sequence ID" value="OHA67087.1"/>
    <property type="molecule type" value="Genomic_DNA"/>
</dbReference>
<evidence type="ECO:0008006" key="3">
    <source>
        <dbReference type="Google" id="ProtNLM"/>
    </source>
</evidence>
<dbReference type="AlphaFoldDB" id="A0A1G2R311"/>